<evidence type="ECO:0000313" key="1">
    <source>
        <dbReference type="EMBL" id="TMJ01209.1"/>
    </source>
</evidence>
<sequence length="186" mass="20982">MLLGHSGPDVVRREDQARRFQSYDVRAIYVDSYQMHRSISALAKAGALVIEFPQTPANTTRMGQVLFDLVQGRNLVLYPDSDLRQQALHTVAIETGRGFRIAKEKASNKIDAIVALSMACVAALDQPEGPRLPTPEEEAEDLRSLRAFEHRMGWPLTPWRGWQNYVGDGLSDPDSDYQSDHGRWFL</sequence>
<dbReference type="Proteomes" id="UP000319353">
    <property type="component" value="Unassembled WGS sequence"/>
</dbReference>
<evidence type="ECO:0000313" key="2">
    <source>
        <dbReference type="Proteomes" id="UP000319353"/>
    </source>
</evidence>
<dbReference type="EMBL" id="VBAL01000104">
    <property type="protein sequence ID" value="TMJ01209.1"/>
    <property type="molecule type" value="Genomic_DNA"/>
</dbReference>
<accession>A0A537KZP1</accession>
<evidence type="ECO:0008006" key="3">
    <source>
        <dbReference type="Google" id="ProtNLM"/>
    </source>
</evidence>
<dbReference type="AlphaFoldDB" id="A0A537KZP1"/>
<name>A0A537KZP1_9BACT</name>
<gene>
    <name evidence="1" type="ORF">E6H01_08150</name>
</gene>
<proteinExistence type="predicted"/>
<organism evidence="1 2">
    <name type="scientific">Candidatus Segetimicrobium genomatis</name>
    <dbReference type="NCBI Taxonomy" id="2569760"/>
    <lineage>
        <taxon>Bacteria</taxon>
        <taxon>Bacillati</taxon>
        <taxon>Candidatus Sysuimicrobiota</taxon>
        <taxon>Candidatus Sysuimicrobiia</taxon>
        <taxon>Candidatus Sysuimicrobiales</taxon>
        <taxon>Candidatus Segetimicrobiaceae</taxon>
        <taxon>Candidatus Segetimicrobium</taxon>
    </lineage>
</organism>
<dbReference type="Gene3D" id="3.30.420.240">
    <property type="match status" value="1"/>
</dbReference>
<protein>
    <recommendedName>
        <fullName evidence="3">Terminase large subunit gp17-like C-terminal domain-containing protein</fullName>
    </recommendedName>
</protein>
<reference evidence="1 2" key="1">
    <citation type="journal article" date="2019" name="Nat. Microbiol.">
        <title>Mediterranean grassland soil C-N compound turnover is dependent on rainfall and depth, and is mediated by genomically divergent microorganisms.</title>
        <authorList>
            <person name="Diamond S."/>
            <person name="Andeer P.F."/>
            <person name="Li Z."/>
            <person name="Crits-Christoph A."/>
            <person name="Burstein D."/>
            <person name="Anantharaman K."/>
            <person name="Lane K.R."/>
            <person name="Thomas B.C."/>
            <person name="Pan C."/>
            <person name="Northen T.R."/>
            <person name="Banfield J.F."/>
        </authorList>
    </citation>
    <scope>NUCLEOTIDE SEQUENCE [LARGE SCALE GENOMIC DNA]</scope>
    <source>
        <strain evidence="1">NP_4</strain>
    </source>
</reference>
<comment type="caution">
    <text evidence="1">The sequence shown here is derived from an EMBL/GenBank/DDBJ whole genome shotgun (WGS) entry which is preliminary data.</text>
</comment>